<dbReference type="EMBL" id="JYIX01000034">
    <property type="protein sequence ID" value="KJL33250.1"/>
    <property type="molecule type" value="Genomic_DNA"/>
</dbReference>
<evidence type="ECO:0000313" key="7">
    <source>
        <dbReference type="EMBL" id="KJL33250.1"/>
    </source>
</evidence>
<proteinExistence type="predicted"/>
<dbReference type="InterPro" id="IPR009057">
    <property type="entry name" value="Homeodomain-like_sf"/>
</dbReference>
<reference evidence="7 8" key="1">
    <citation type="submission" date="2015-02" db="EMBL/GenBank/DDBJ databases">
        <title>Draft genome sequences of ten Microbacterium spp. with emphasis on heavy metal contaminated environments.</title>
        <authorList>
            <person name="Corretto E."/>
        </authorList>
    </citation>
    <scope>NUCLEOTIDE SEQUENCE [LARGE SCALE GENOMIC DNA]</scope>
    <source>
        <strain evidence="7 8">ARN176</strain>
    </source>
</reference>
<evidence type="ECO:0000259" key="6">
    <source>
        <dbReference type="PROSITE" id="PS50977"/>
    </source>
</evidence>
<keyword evidence="4" id="KW-0804">Transcription</keyword>
<dbReference type="PROSITE" id="PS50977">
    <property type="entry name" value="HTH_TETR_2"/>
    <property type="match status" value="1"/>
</dbReference>
<evidence type="ECO:0000313" key="8">
    <source>
        <dbReference type="Proteomes" id="UP000033740"/>
    </source>
</evidence>
<dbReference type="GO" id="GO:0000976">
    <property type="term" value="F:transcription cis-regulatory region binding"/>
    <property type="evidence" value="ECO:0007669"/>
    <property type="project" value="TreeGrafter"/>
</dbReference>
<protein>
    <submittedName>
        <fullName evidence="7">HTH-type transcriptional regulator BetI</fullName>
    </submittedName>
</protein>
<dbReference type="Pfam" id="PF13977">
    <property type="entry name" value="TetR_C_6"/>
    <property type="match status" value="1"/>
</dbReference>
<keyword evidence="2" id="KW-0805">Transcription regulation</keyword>
<dbReference type="GO" id="GO:0003700">
    <property type="term" value="F:DNA-binding transcription factor activity"/>
    <property type="evidence" value="ECO:0007669"/>
    <property type="project" value="TreeGrafter"/>
</dbReference>
<evidence type="ECO:0000256" key="2">
    <source>
        <dbReference type="ARBA" id="ARBA00023015"/>
    </source>
</evidence>
<dbReference type="InterPro" id="IPR039538">
    <property type="entry name" value="BetI_C"/>
</dbReference>
<comment type="caution">
    <text evidence="7">The sequence shown here is derived from an EMBL/GenBank/DDBJ whole genome shotgun (WGS) entry which is preliminary data.</text>
</comment>
<dbReference type="PANTHER" id="PTHR30055">
    <property type="entry name" value="HTH-TYPE TRANSCRIPTIONAL REGULATOR RUTR"/>
    <property type="match status" value="1"/>
</dbReference>
<evidence type="ECO:0000256" key="4">
    <source>
        <dbReference type="ARBA" id="ARBA00023163"/>
    </source>
</evidence>
<dbReference type="InterPro" id="IPR001647">
    <property type="entry name" value="HTH_TetR"/>
</dbReference>
<accession>A0A0F0LLW5</accession>
<name>A0A0F0LLW5_9MICO</name>
<organism evidence="7 8">
    <name type="scientific">Microbacterium azadirachtae</name>
    <dbReference type="NCBI Taxonomy" id="582680"/>
    <lineage>
        <taxon>Bacteria</taxon>
        <taxon>Bacillati</taxon>
        <taxon>Actinomycetota</taxon>
        <taxon>Actinomycetes</taxon>
        <taxon>Micrococcales</taxon>
        <taxon>Microbacteriaceae</taxon>
        <taxon>Microbacterium</taxon>
    </lineage>
</organism>
<feature type="DNA-binding region" description="H-T-H motif" evidence="5">
    <location>
        <begin position="41"/>
        <end position="60"/>
    </location>
</feature>
<evidence type="ECO:0000256" key="5">
    <source>
        <dbReference type="PROSITE-ProRule" id="PRU00335"/>
    </source>
</evidence>
<dbReference type="PANTHER" id="PTHR30055:SF234">
    <property type="entry name" value="HTH-TYPE TRANSCRIPTIONAL REGULATOR BETI"/>
    <property type="match status" value="1"/>
</dbReference>
<gene>
    <name evidence="7" type="primary">betI_4</name>
    <name evidence="7" type="ORF">RS86_01909</name>
</gene>
<dbReference type="STRING" id="582680.RS86_01909"/>
<evidence type="ECO:0000256" key="1">
    <source>
        <dbReference type="ARBA" id="ARBA00022491"/>
    </source>
</evidence>
<keyword evidence="3 5" id="KW-0238">DNA-binding</keyword>
<dbReference type="Gene3D" id="1.10.357.10">
    <property type="entry name" value="Tetracycline Repressor, domain 2"/>
    <property type="match status" value="1"/>
</dbReference>
<dbReference type="Proteomes" id="UP000033740">
    <property type="component" value="Unassembled WGS sequence"/>
</dbReference>
<keyword evidence="8" id="KW-1185">Reference proteome</keyword>
<dbReference type="SUPFAM" id="SSF46689">
    <property type="entry name" value="Homeodomain-like"/>
    <property type="match status" value="1"/>
</dbReference>
<dbReference type="AlphaFoldDB" id="A0A0F0LLW5"/>
<dbReference type="SUPFAM" id="SSF48498">
    <property type="entry name" value="Tetracyclin repressor-like, C-terminal domain"/>
    <property type="match status" value="1"/>
</dbReference>
<dbReference type="InterPro" id="IPR050109">
    <property type="entry name" value="HTH-type_TetR-like_transc_reg"/>
</dbReference>
<evidence type="ECO:0000256" key="3">
    <source>
        <dbReference type="ARBA" id="ARBA00023125"/>
    </source>
</evidence>
<dbReference type="InterPro" id="IPR036271">
    <property type="entry name" value="Tet_transcr_reg_TetR-rel_C_sf"/>
</dbReference>
<dbReference type="Pfam" id="PF00440">
    <property type="entry name" value="TetR_N"/>
    <property type="match status" value="1"/>
</dbReference>
<dbReference type="RefSeq" id="WP_045271998.1">
    <property type="nucleotide sequence ID" value="NZ_JYIX01000034.1"/>
</dbReference>
<keyword evidence="1" id="KW-0678">Repressor</keyword>
<sequence>MPATDPPMPRQGVYAKGVARRQEILDRSIEVFAARGSGRTSLRAIAREIGVTHAALSHYFGSLEELLVAVYEESSHHDEDSVPADTSPMTMMIESARANREVPGLVQLYSSLVATALEDDHPVAHAFASTRFANLRAELGDRIRQQQSDGRMRADVDPVAAAALVIAASDGLQTQWLLDDDAPQHEALAVLERLLREPGTDG</sequence>
<dbReference type="PATRIC" id="fig|582680.6.peg.1977"/>
<feature type="domain" description="HTH tetR-type" evidence="6">
    <location>
        <begin position="18"/>
        <end position="78"/>
    </location>
</feature>
<dbReference type="PRINTS" id="PR00455">
    <property type="entry name" value="HTHTETR"/>
</dbReference>